<sequence length="287" mass="30347">MSLRKLPELRCPDGLTGSIHLTEKAARMYTPIETPRAAAADGSDVISILDVIGYDFWTGDGVTAKRVGAALRSIGEKPVTVQINSPGGDFFEGVTIYNMLRAHPAKVTVQILGIAASAASAIAMAADEIQIAKLGFMMIHNTQWVAAGDRHVMNETAEIMAVFDQAAAEMYAERTGNNVDAVKAMLDAETWLAGQGAVDKGFADSTADFEVEPAEVSNSTTALYRLEAALAAGKPVPRSERRKLMKEIVEGMPSAALDNAKPGAGEAAVEDSTDLSLALARLKLARA</sequence>
<name>A0A7W6HAI0_9HYPH</name>
<dbReference type="Gene3D" id="3.90.226.10">
    <property type="entry name" value="2-enoyl-CoA Hydratase, Chain A, domain 1"/>
    <property type="match status" value="1"/>
</dbReference>
<dbReference type="PANTHER" id="PTHR10381">
    <property type="entry name" value="ATP-DEPENDENT CLP PROTEASE PROTEOLYTIC SUBUNIT"/>
    <property type="match status" value="1"/>
</dbReference>
<protein>
    <recommendedName>
        <fullName evidence="6">ATP-dependent Clp protease proteolytic subunit</fullName>
    </recommendedName>
</protein>
<keyword evidence="3 7" id="KW-0645">Protease</keyword>
<dbReference type="GO" id="GO:0009368">
    <property type="term" value="C:endopeptidase Clp complex"/>
    <property type="evidence" value="ECO:0007669"/>
    <property type="project" value="TreeGrafter"/>
</dbReference>
<dbReference type="CDD" id="cd07016">
    <property type="entry name" value="S14_ClpP_1"/>
    <property type="match status" value="1"/>
</dbReference>
<evidence type="ECO:0000256" key="1">
    <source>
        <dbReference type="ARBA" id="ARBA00007039"/>
    </source>
</evidence>
<dbReference type="RefSeq" id="WP_183206098.1">
    <property type="nucleotide sequence ID" value="NZ_JAAAMM010000001.1"/>
</dbReference>
<evidence type="ECO:0000313" key="7">
    <source>
        <dbReference type="EMBL" id="MBB4001586.1"/>
    </source>
</evidence>
<dbReference type="Pfam" id="PF00574">
    <property type="entry name" value="CLP_protease"/>
    <property type="match status" value="1"/>
</dbReference>
<dbReference type="NCBIfam" id="NF045542">
    <property type="entry name" value="Clp_rel_HeadMat"/>
    <property type="match status" value="1"/>
</dbReference>
<reference evidence="7 8" key="1">
    <citation type="submission" date="2020-08" db="EMBL/GenBank/DDBJ databases">
        <title>Genomic Encyclopedia of Type Strains, Phase IV (KMG-IV): sequencing the most valuable type-strain genomes for metagenomic binning, comparative biology and taxonomic classification.</title>
        <authorList>
            <person name="Goeker M."/>
        </authorList>
    </citation>
    <scope>NUCLEOTIDE SEQUENCE [LARGE SCALE GENOMIC DNA]</scope>
    <source>
        <strain evidence="7 8">DSM 103570</strain>
    </source>
</reference>
<keyword evidence="2" id="KW-0963">Cytoplasm</keyword>
<dbReference type="Proteomes" id="UP000588647">
    <property type="component" value="Unassembled WGS sequence"/>
</dbReference>
<evidence type="ECO:0000256" key="5">
    <source>
        <dbReference type="ARBA" id="ARBA00022825"/>
    </source>
</evidence>
<dbReference type="SUPFAM" id="SSF52096">
    <property type="entry name" value="ClpP/crotonase"/>
    <property type="match status" value="1"/>
</dbReference>
<organism evidence="7 8">
    <name type="scientific">Aurantimonas endophytica</name>
    <dbReference type="NCBI Taxonomy" id="1522175"/>
    <lineage>
        <taxon>Bacteria</taxon>
        <taxon>Pseudomonadati</taxon>
        <taxon>Pseudomonadota</taxon>
        <taxon>Alphaproteobacteria</taxon>
        <taxon>Hyphomicrobiales</taxon>
        <taxon>Aurantimonadaceae</taxon>
        <taxon>Aurantimonas</taxon>
    </lineage>
</organism>
<dbReference type="AlphaFoldDB" id="A0A7W6HAI0"/>
<dbReference type="InterPro" id="IPR029045">
    <property type="entry name" value="ClpP/crotonase-like_dom_sf"/>
</dbReference>
<comment type="similarity">
    <text evidence="1 6">Belongs to the peptidase S14 family.</text>
</comment>
<evidence type="ECO:0000256" key="3">
    <source>
        <dbReference type="ARBA" id="ARBA00022670"/>
    </source>
</evidence>
<keyword evidence="8" id="KW-1185">Reference proteome</keyword>
<dbReference type="InterPro" id="IPR001907">
    <property type="entry name" value="ClpP"/>
</dbReference>
<evidence type="ECO:0000256" key="6">
    <source>
        <dbReference type="RuleBase" id="RU003567"/>
    </source>
</evidence>
<proteinExistence type="inferred from homology"/>
<evidence type="ECO:0000256" key="4">
    <source>
        <dbReference type="ARBA" id="ARBA00022801"/>
    </source>
</evidence>
<dbReference type="EMBL" id="JACIEM010000001">
    <property type="protein sequence ID" value="MBB4001586.1"/>
    <property type="molecule type" value="Genomic_DNA"/>
</dbReference>
<evidence type="ECO:0000256" key="2">
    <source>
        <dbReference type="ARBA" id="ARBA00022490"/>
    </source>
</evidence>
<dbReference type="GO" id="GO:0006515">
    <property type="term" value="P:protein quality control for misfolded or incompletely synthesized proteins"/>
    <property type="evidence" value="ECO:0007669"/>
    <property type="project" value="TreeGrafter"/>
</dbReference>
<dbReference type="GO" id="GO:0004252">
    <property type="term" value="F:serine-type endopeptidase activity"/>
    <property type="evidence" value="ECO:0007669"/>
    <property type="project" value="InterPro"/>
</dbReference>
<dbReference type="GO" id="GO:0051117">
    <property type="term" value="F:ATPase binding"/>
    <property type="evidence" value="ECO:0007669"/>
    <property type="project" value="TreeGrafter"/>
</dbReference>
<dbReference type="InterPro" id="IPR023562">
    <property type="entry name" value="ClpP/TepA"/>
</dbReference>
<gene>
    <name evidence="7" type="ORF">GGR03_000633</name>
</gene>
<keyword evidence="5" id="KW-0720">Serine protease</keyword>
<comment type="caution">
    <text evidence="7">The sequence shown here is derived from an EMBL/GenBank/DDBJ whole genome shotgun (WGS) entry which is preliminary data.</text>
</comment>
<dbReference type="PRINTS" id="PR00127">
    <property type="entry name" value="CLPPROTEASEP"/>
</dbReference>
<dbReference type="GO" id="GO:0004176">
    <property type="term" value="F:ATP-dependent peptidase activity"/>
    <property type="evidence" value="ECO:0007669"/>
    <property type="project" value="InterPro"/>
</dbReference>
<evidence type="ECO:0000313" key="8">
    <source>
        <dbReference type="Proteomes" id="UP000588647"/>
    </source>
</evidence>
<dbReference type="PANTHER" id="PTHR10381:SF70">
    <property type="entry name" value="ATP-DEPENDENT CLP PROTEASE PROTEOLYTIC SUBUNIT"/>
    <property type="match status" value="1"/>
</dbReference>
<accession>A0A7W6HAI0</accession>
<keyword evidence="4" id="KW-0378">Hydrolase</keyword>